<sequence>MKNAEIIIPENKGDASEITRRKIKEGIERIIAIGGDGTVNEIAGVLVDTEIALGIIPTGSGNGLARHFHIPMEFKNAIEVINHCTIKKMDYGIINHIPFFCTTGIGFDAEVGHKFAKQNHRGFISYLKIILSGFQAYKPEKYILIINDQ</sequence>
<dbReference type="InterPro" id="IPR017438">
    <property type="entry name" value="ATP-NAD_kinase_N"/>
</dbReference>
<proteinExistence type="predicted"/>
<gene>
    <name evidence="2" type="ORF">S12H4_15485</name>
</gene>
<dbReference type="Gene3D" id="3.40.50.10330">
    <property type="entry name" value="Probable inorganic polyphosphate/atp-NAD kinase, domain 1"/>
    <property type="match status" value="1"/>
</dbReference>
<dbReference type="InterPro" id="IPR004363">
    <property type="entry name" value="Methylgl_synth"/>
</dbReference>
<dbReference type="SUPFAM" id="SSF111331">
    <property type="entry name" value="NAD kinase/diacylglycerol kinase-like"/>
    <property type="match status" value="1"/>
</dbReference>
<feature type="domain" description="DAGKc" evidence="1">
    <location>
        <begin position="1"/>
        <end position="98"/>
    </location>
</feature>
<dbReference type="InterPro" id="IPR001206">
    <property type="entry name" value="Diacylglycerol_kinase_cat_dom"/>
</dbReference>
<name>X1S385_9ZZZZ</name>
<dbReference type="GO" id="GO:0019242">
    <property type="term" value="P:methylglyoxal biosynthetic process"/>
    <property type="evidence" value="ECO:0007669"/>
    <property type="project" value="InterPro"/>
</dbReference>
<comment type="caution">
    <text evidence="2">The sequence shown here is derived from an EMBL/GenBank/DDBJ whole genome shotgun (WGS) entry which is preliminary data.</text>
</comment>
<dbReference type="GO" id="GO:0005829">
    <property type="term" value="C:cytosol"/>
    <property type="evidence" value="ECO:0007669"/>
    <property type="project" value="TreeGrafter"/>
</dbReference>
<protein>
    <recommendedName>
        <fullName evidence="1">DAGKc domain-containing protein</fullName>
    </recommendedName>
</protein>
<dbReference type="Pfam" id="PF00781">
    <property type="entry name" value="DAGK_cat"/>
    <property type="match status" value="1"/>
</dbReference>
<dbReference type="PANTHER" id="PTHR30492">
    <property type="entry name" value="METHYLGLYOXAL SYNTHASE"/>
    <property type="match status" value="1"/>
</dbReference>
<dbReference type="Gene3D" id="2.60.200.40">
    <property type="match status" value="1"/>
</dbReference>
<dbReference type="InterPro" id="IPR016064">
    <property type="entry name" value="NAD/diacylglycerol_kinase_sf"/>
</dbReference>
<dbReference type="EMBL" id="BARW01007442">
    <property type="protein sequence ID" value="GAI87462.1"/>
    <property type="molecule type" value="Genomic_DNA"/>
</dbReference>
<organism evidence="2">
    <name type="scientific">marine sediment metagenome</name>
    <dbReference type="NCBI Taxonomy" id="412755"/>
    <lineage>
        <taxon>unclassified sequences</taxon>
        <taxon>metagenomes</taxon>
        <taxon>ecological metagenomes</taxon>
    </lineage>
</organism>
<dbReference type="PANTHER" id="PTHR30492:SF0">
    <property type="entry name" value="METHYLGLYOXAL SYNTHASE"/>
    <property type="match status" value="1"/>
</dbReference>
<accession>X1S385</accession>
<dbReference type="GO" id="GO:0016301">
    <property type="term" value="F:kinase activity"/>
    <property type="evidence" value="ECO:0007669"/>
    <property type="project" value="InterPro"/>
</dbReference>
<dbReference type="PROSITE" id="PS50146">
    <property type="entry name" value="DAGK"/>
    <property type="match status" value="1"/>
</dbReference>
<feature type="non-terminal residue" evidence="2">
    <location>
        <position position="149"/>
    </location>
</feature>
<evidence type="ECO:0000313" key="2">
    <source>
        <dbReference type="EMBL" id="GAI87462.1"/>
    </source>
</evidence>
<evidence type="ECO:0000259" key="1">
    <source>
        <dbReference type="PROSITE" id="PS50146"/>
    </source>
</evidence>
<reference evidence="2" key="1">
    <citation type="journal article" date="2014" name="Front. Microbiol.">
        <title>High frequency of phylogenetically diverse reductive dehalogenase-homologous genes in deep subseafloor sedimentary metagenomes.</title>
        <authorList>
            <person name="Kawai M."/>
            <person name="Futagami T."/>
            <person name="Toyoda A."/>
            <person name="Takaki Y."/>
            <person name="Nishi S."/>
            <person name="Hori S."/>
            <person name="Arai W."/>
            <person name="Tsubouchi T."/>
            <person name="Morono Y."/>
            <person name="Uchiyama I."/>
            <person name="Ito T."/>
            <person name="Fujiyama A."/>
            <person name="Inagaki F."/>
            <person name="Takami H."/>
        </authorList>
    </citation>
    <scope>NUCLEOTIDE SEQUENCE</scope>
    <source>
        <strain evidence="2">Expedition CK06-06</strain>
    </source>
</reference>
<dbReference type="GO" id="GO:0008929">
    <property type="term" value="F:methylglyoxal synthase activity"/>
    <property type="evidence" value="ECO:0007669"/>
    <property type="project" value="InterPro"/>
</dbReference>
<dbReference type="AlphaFoldDB" id="X1S385"/>